<dbReference type="EMBL" id="CP076134">
    <property type="protein sequence ID" value="QWG11858.1"/>
    <property type="molecule type" value="Genomic_DNA"/>
</dbReference>
<sequence length="455" mass="49164">MNFSSLLLSARRASARFLECDKGNIAAIFAISLVPLLSFMGAAIDYTRANNARSSMQVALDSTALMLAKDLSDGRITTSEINAKAQTYFAALFTNTDARSVAISATHTASSSQGSTIQVNGSGAVITEFMKVAGFPNINFNTSSTSAWGSVRMRVAMALDNTGSMAWDGKMPAMQTAAKSLIDQLSALAKTNGDIYISIVPFAKDVNVDAKSYAGDWIDWADWEAVNGSCNSPYYHSRSSCVSHGKTWNPSNHNTWTGCVTDRDQNYDTMNTTPVISNSATLFPAEEYISGGRKYCKKGNHPYLQPVMPLSYDWRALKKLIDDMQPTGNTNQGIGMAWAWMTLGTGAPFNAPAKDPNYTYKDAIILLSDGLNTQNRWYNNASQIDVRQKILCDNAKAAGITVYTVQVNTGGDPTSAVLQYCASTSDKFFLVTSASQTVSAFNSIGTSLSKLRVAK</sequence>
<gene>
    <name evidence="2" type="ORF">KMZ29_19300</name>
</gene>
<evidence type="ECO:0000313" key="2">
    <source>
        <dbReference type="EMBL" id="QWG11858.1"/>
    </source>
</evidence>
<protein>
    <submittedName>
        <fullName evidence="2">Pilus assembly protein</fullName>
    </submittedName>
</protein>
<evidence type="ECO:0000313" key="3">
    <source>
        <dbReference type="Proteomes" id="UP000680839"/>
    </source>
</evidence>
<evidence type="ECO:0000259" key="1">
    <source>
        <dbReference type="Pfam" id="PF13400"/>
    </source>
</evidence>
<dbReference type="Proteomes" id="UP000680839">
    <property type="component" value="Chromosome"/>
</dbReference>
<feature type="domain" description="Putative Flp pilus-assembly TadG-like N-terminal" evidence="1">
    <location>
        <begin position="23"/>
        <end position="65"/>
    </location>
</feature>
<dbReference type="SUPFAM" id="SSF53300">
    <property type="entry name" value="vWA-like"/>
    <property type="match status" value="1"/>
</dbReference>
<dbReference type="InterPro" id="IPR028087">
    <property type="entry name" value="Tad_N"/>
</dbReference>
<proteinExistence type="predicted"/>
<accession>A0A975NB49</accession>
<dbReference type="Gene3D" id="3.40.50.410">
    <property type="entry name" value="von Willebrand factor, type A domain"/>
    <property type="match status" value="2"/>
</dbReference>
<dbReference type="AlphaFoldDB" id="A0A975NB49"/>
<dbReference type="Pfam" id="PF13400">
    <property type="entry name" value="Tad"/>
    <property type="match status" value="1"/>
</dbReference>
<organism evidence="2 3">
    <name type="scientific">Bradyrhizobium sediminis</name>
    <dbReference type="NCBI Taxonomy" id="2840469"/>
    <lineage>
        <taxon>Bacteria</taxon>
        <taxon>Pseudomonadati</taxon>
        <taxon>Pseudomonadota</taxon>
        <taxon>Alphaproteobacteria</taxon>
        <taxon>Hyphomicrobiales</taxon>
        <taxon>Nitrobacteraceae</taxon>
        <taxon>Bradyrhizobium</taxon>
    </lineage>
</organism>
<reference evidence="2" key="1">
    <citation type="submission" date="2021-06" db="EMBL/GenBank/DDBJ databases">
        <title>Bradyrhizobium sp. S2-20-1 Genome sequencing.</title>
        <authorList>
            <person name="Jin L."/>
        </authorList>
    </citation>
    <scope>NUCLEOTIDE SEQUENCE</scope>
    <source>
        <strain evidence="2">S2-20-1</strain>
    </source>
</reference>
<dbReference type="RefSeq" id="WP_215620714.1">
    <property type="nucleotide sequence ID" value="NZ_CP076134.1"/>
</dbReference>
<name>A0A975NB49_9BRAD</name>
<dbReference type="InterPro" id="IPR036465">
    <property type="entry name" value="vWFA_dom_sf"/>
</dbReference>